<evidence type="ECO:0000313" key="3">
    <source>
        <dbReference type="EMBL" id="MDR6841323.1"/>
    </source>
</evidence>
<dbReference type="EMBL" id="JAVDTT010000002">
    <property type="protein sequence ID" value="MDR6841323.1"/>
    <property type="molecule type" value="Genomic_DNA"/>
</dbReference>
<evidence type="ECO:0000256" key="1">
    <source>
        <dbReference type="SAM" id="MobiDB-lite"/>
    </source>
</evidence>
<dbReference type="PROSITE" id="PS51257">
    <property type="entry name" value="PROKAR_LIPOPROTEIN"/>
    <property type="match status" value="1"/>
</dbReference>
<comment type="caution">
    <text evidence="3">The sequence shown here is derived from an EMBL/GenBank/DDBJ whole genome shotgun (WGS) entry which is preliminary data.</text>
</comment>
<accession>A0ABU1RRB8</accession>
<evidence type="ECO:0000256" key="2">
    <source>
        <dbReference type="SAM" id="SignalP"/>
    </source>
</evidence>
<protein>
    <recommendedName>
        <fullName evidence="5">Type VI secretion system lipoprotein TssJ</fullName>
    </recommendedName>
</protein>
<keyword evidence="4" id="KW-1185">Reference proteome</keyword>
<feature type="chain" id="PRO_5047533118" description="Type VI secretion system lipoprotein TssJ" evidence="2">
    <location>
        <begin position="23"/>
        <end position="203"/>
    </location>
</feature>
<reference evidence="3 4" key="1">
    <citation type="submission" date="2023-07" db="EMBL/GenBank/DDBJ databases">
        <title>Sorghum-associated microbial communities from plants grown in Nebraska, USA.</title>
        <authorList>
            <person name="Schachtman D."/>
        </authorList>
    </citation>
    <scope>NUCLEOTIDE SEQUENCE [LARGE SCALE GENOMIC DNA]</scope>
    <source>
        <strain evidence="3 4">BE107</strain>
    </source>
</reference>
<name>A0ABU1RRB8_9GAMM</name>
<sequence>MISAMRWVCAGIALLLSGCAGFKVVDAPANEDTVQGIRYYEPAPFLLVYSDGKGNLTSQIIVMPDITQKRVIDLYAYASTNKSTLDFTDGMLTKSAVEIDSTAVPLALIDTIQSLGVAAIGAAFNAPESGVTHIIPAPYLFKIVVDANGTTLVGGQGVGPDGKPLNLKISVTKEAATEEDKAESGAPQPPAKPEAAASTEKDD</sequence>
<organism evidence="3 4">
    <name type="scientific">Pseudoxanthomonas sacheonensis</name>
    <dbReference type="NCBI Taxonomy" id="443615"/>
    <lineage>
        <taxon>Bacteria</taxon>
        <taxon>Pseudomonadati</taxon>
        <taxon>Pseudomonadota</taxon>
        <taxon>Gammaproteobacteria</taxon>
        <taxon>Lysobacterales</taxon>
        <taxon>Lysobacteraceae</taxon>
        <taxon>Pseudoxanthomonas</taxon>
    </lineage>
</organism>
<dbReference type="Proteomes" id="UP001254759">
    <property type="component" value="Unassembled WGS sequence"/>
</dbReference>
<proteinExistence type="predicted"/>
<keyword evidence="2" id="KW-0732">Signal</keyword>
<feature type="region of interest" description="Disordered" evidence="1">
    <location>
        <begin position="174"/>
        <end position="203"/>
    </location>
</feature>
<evidence type="ECO:0000313" key="4">
    <source>
        <dbReference type="Proteomes" id="UP001254759"/>
    </source>
</evidence>
<evidence type="ECO:0008006" key="5">
    <source>
        <dbReference type="Google" id="ProtNLM"/>
    </source>
</evidence>
<feature type="signal peptide" evidence="2">
    <location>
        <begin position="1"/>
        <end position="22"/>
    </location>
</feature>
<dbReference type="RefSeq" id="WP_310091983.1">
    <property type="nucleotide sequence ID" value="NZ_JAVDTT010000002.1"/>
</dbReference>
<gene>
    <name evidence="3" type="ORF">J2W94_001608</name>
</gene>